<evidence type="ECO:0000256" key="3">
    <source>
        <dbReference type="ARBA" id="ARBA00022679"/>
    </source>
</evidence>
<dbReference type="AlphaFoldDB" id="A0A0H3G0E5"/>
<evidence type="ECO:0000256" key="4">
    <source>
        <dbReference type="ARBA" id="ARBA00022741"/>
    </source>
</evidence>
<protein>
    <recommendedName>
        <fullName evidence="2">hydroxymethylpyrimidine kinase</fullName>
        <ecNumber evidence="2">2.7.1.49</ecNumber>
    </recommendedName>
</protein>
<keyword evidence="5 8" id="KW-0418">Kinase</keyword>
<dbReference type="InterPro" id="IPR029056">
    <property type="entry name" value="Ribokinase-like"/>
</dbReference>
<dbReference type="EC" id="2.7.1.49" evidence="2"/>
<feature type="domain" description="Pyridoxamine kinase/Phosphomethylpyrimidine kinase" evidence="7">
    <location>
        <begin position="23"/>
        <end position="266"/>
    </location>
</feature>
<dbReference type="FunFam" id="3.40.1190.20:FF:000003">
    <property type="entry name" value="Phosphomethylpyrimidine kinase ThiD"/>
    <property type="match status" value="1"/>
</dbReference>
<keyword evidence="3 8" id="KW-0808">Transferase</keyword>
<dbReference type="PANTHER" id="PTHR20858">
    <property type="entry name" value="PHOSPHOMETHYLPYRIMIDINE KINASE"/>
    <property type="match status" value="1"/>
</dbReference>
<dbReference type="eggNOG" id="COG0351">
    <property type="taxonomic scope" value="Bacteria"/>
</dbReference>
<organism evidence="8 9">
    <name type="scientific">Zymomonas mobilis subsp. mobilis (strain ATCC 10988 / DSM 424 / LMG 404 / NCIMB 8938 / NRRL B-806 / ZM1)</name>
    <dbReference type="NCBI Taxonomy" id="555217"/>
    <lineage>
        <taxon>Bacteria</taxon>
        <taxon>Pseudomonadati</taxon>
        <taxon>Pseudomonadota</taxon>
        <taxon>Alphaproteobacteria</taxon>
        <taxon>Sphingomonadales</taxon>
        <taxon>Zymomonadaceae</taxon>
        <taxon>Zymomonas</taxon>
    </lineage>
</organism>
<keyword evidence="4" id="KW-0547">Nucleotide-binding</keyword>
<evidence type="ECO:0000256" key="5">
    <source>
        <dbReference type="ARBA" id="ARBA00022777"/>
    </source>
</evidence>
<dbReference type="GO" id="GO:0008902">
    <property type="term" value="F:hydroxymethylpyrimidine kinase activity"/>
    <property type="evidence" value="ECO:0007669"/>
    <property type="project" value="UniProtKB-EC"/>
</dbReference>
<evidence type="ECO:0000256" key="6">
    <source>
        <dbReference type="ARBA" id="ARBA00022840"/>
    </source>
</evidence>
<dbReference type="GO" id="GO:0005524">
    <property type="term" value="F:ATP binding"/>
    <property type="evidence" value="ECO:0007669"/>
    <property type="project" value="UniProtKB-KW"/>
</dbReference>
<sequence>MQPKIPEISVDQPARILTIAGSDSGGGAGIQADIRSITMLGGHALTAITSLTAQNTQGVSAIDVISPQMVIAQIDAVVTDIGVSAIKIGMIGSGEVAVAVADYLEKIPNIPVVLDPVMVATSGSALADEKTIQAFDRLMYRADLITPNIPELEVLTKQDCSSDASLIAAAQQLARHYDCPILAKGGHGEGEILTDRLVMPDGEVISWQDSRIPTQNTHGTGCSLSSAIATSLGQGLPLKEAITRARQYIRTALEKAPSLGKGHGPIGHTLGISAFDRWFLENN</sequence>
<dbReference type="EMBL" id="CP002850">
    <property type="protein sequence ID" value="AEH62157.1"/>
    <property type="molecule type" value="Genomic_DNA"/>
</dbReference>
<dbReference type="CDD" id="cd01169">
    <property type="entry name" value="HMPP_kinase"/>
    <property type="match status" value="1"/>
</dbReference>
<name>A0A0H3G0E5_ZYMMA</name>
<dbReference type="UniPathway" id="UPA00060">
    <property type="reaction ID" value="UER00138"/>
</dbReference>
<proteinExistence type="predicted"/>
<gene>
    <name evidence="8" type="ordered locus">Zmob_0307</name>
</gene>
<dbReference type="RefSeq" id="WP_014500442.1">
    <property type="nucleotide sequence ID" value="NC_017262.1"/>
</dbReference>
<dbReference type="Proteomes" id="UP000001494">
    <property type="component" value="Chromosome"/>
</dbReference>
<dbReference type="GO" id="GO:0005829">
    <property type="term" value="C:cytosol"/>
    <property type="evidence" value="ECO:0007669"/>
    <property type="project" value="TreeGrafter"/>
</dbReference>
<accession>A0A0H3G0E5</accession>
<dbReference type="PANTHER" id="PTHR20858:SF17">
    <property type="entry name" value="HYDROXYMETHYLPYRIMIDINE_PHOSPHOMETHYLPYRIMIDINE KINASE THI20-RELATED"/>
    <property type="match status" value="1"/>
</dbReference>
<evidence type="ECO:0000313" key="8">
    <source>
        <dbReference type="EMBL" id="AEH62157.1"/>
    </source>
</evidence>
<dbReference type="InterPro" id="IPR013749">
    <property type="entry name" value="PM/HMP-P_kinase-1"/>
</dbReference>
<evidence type="ECO:0000259" key="7">
    <source>
        <dbReference type="Pfam" id="PF08543"/>
    </source>
</evidence>
<evidence type="ECO:0000313" key="9">
    <source>
        <dbReference type="Proteomes" id="UP000001494"/>
    </source>
</evidence>
<dbReference type="Gene3D" id="3.40.1190.20">
    <property type="match status" value="1"/>
</dbReference>
<dbReference type="HOGENOM" id="CLU_020520_0_3_5"/>
<dbReference type="GO" id="GO:0009229">
    <property type="term" value="P:thiamine diphosphate biosynthetic process"/>
    <property type="evidence" value="ECO:0007669"/>
    <property type="project" value="UniProtKB-UniPathway"/>
</dbReference>
<dbReference type="KEGG" id="zmm:Zmob_0307"/>
<keyword evidence="6" id="KW-0067">ATP-binding</keyword>
<dbReference type="OrthoDB" id="9810880at2"/>
<dbReference type="Pfam" id="PF08543">
    <property type="entry name" value="Phos_pyr_kin"/>
    <property type="match status" value="1"/>
</dbReference>
<dbReference type="SUPFAM" id="SSF53613">
    <property type="entry name" value="Ribokinase-like"/>
    <property type="match status" value="1"/>
</dbReference>
<evidence type="ECO:0000256" key="2">
    <source>
        <dbReference type="ARBA" id="ARBA00012135"/>
    </source>
</evidence>
<comment type="pathway">
    <text evidence="1">Cofactor biosynthesis; thiamine diphosphate biosynthesis.</text>
</comment>
<reference evidence="8 9" key="1">
    <citation type="journal article" date="2011" name="J. Bacteriol.">
        <title>Genome sequence of the ethanol-producing Zymomonas mobilis subsp. mobilis lectotype strain ATCC 10988.</title>
        <authorList>
            <person name="Pappas K.M."/>
            <person name="Kouvelis V.N."/>
            <person name="Saunders E."/>
            <person name="Brettin T.S."/>
            <person name="Bruce D."/>
            <person name="Detter C."/>
            <person name="Balakireva M."/>
            <person name="Han C.S."/>
            <person name="Savvakis G."/>
            <person name="Kyrpides N.C."/>
            <person name="Typas M.A."/>
        </authorList>
    </citation>
    <scope>NUCLEOTIDE SEQUENCE [LARGE SCALE GENOMIC DNA]</scope>
    <source>
        <strain evidence="9">ATCC 10988 / DSM 424 / CCUG 17860 / LMG 404 / NCIMB 8938 / NRRL B-806 / ZM1</strain>
    </source>
</reference>
<evidence type="ECO:0000256" key="1">
    <source>
        <dbReference type="ARBA" id="ARBA00004948"/>
    </source>
</evidence>
<dbReference type="GO" id="GO:0009228">
    <property type="term" value="P:thiamine biosynthetic process"/>
    <property type="evidence" value="ECO:0007669"/>
    <property type="project" value="InterPro"/>
</dbReference>
<dbReference type="NCBIfam" id="TIGR00097">
    <property type="entry name" value="HMP-P_kinase"/>
    <property type="match status" value="1"/>
</dbReference>
<dbReference type="InterPro" id="IPR004399">
    <property type="entry name" value="HMP/HMP-P_kinase_dom"/>
</dbReference>
<dbReference type="GO" id="GO:0008972">
    <property type="term" value="F:phosphomethylpyrimidine kinase activity"/>
    <property type="evidence" value="ECO:0007669"/>
    <property type="project" value="InterPro"/>
</dbReference>